<proteinExistence type="predicted"/>
<dbReference type="Proteomes" id="UP000199648">
    <property type="component" value="Unassembled WGS sequence"/>
</dbReference>
<name>A0A1G5QDJ6_9GAMM</name>
<evidence type="ECO:0000313" key="2">
    <source>
        <dbReference type="Proteomes" id="UP000199648"/>
    </source>
</evidence>
<gene>
    <name evidence="1" type="ORF">SAMN03097708_01944</name>
</gene>
<sequence>MDGSDKLFADKWHTLFTDARQALTWGNRFRGALGTETYNFYSSGEDVVENPNPSENVNSNVWDVIIKVFTFDNQKGRHTWVAQEIAKGSDSLLIAPLMGHQHGGWGYNGAYDGQSGVLSLDKETFRLEPFFSRFEPDDAVFSYTGDVLFASDQDSAADTEAAKLHTQFKLLAEAIPARSFAAAANPLEPLDTFGENNFDMMGFKNQGRWTTERPVESNGIRAWWHSDFRAVALTYTSPMWEKMIALGGLGE</sequence>
<evidence type="ECO:0000313" key="1">
    <source>
        <dbReference type="EMBL" id="SCZ59884.1"/>
    </source>
</evidence>
<dbReference type="AlphaFoldDB" id="A0A1G5QDJ6"/>
<keyword evidence="2" id="KW-1185">Reference proteome</keyword>
<reference evidence="1 2" key="1">
    <citation type="submission" date="2016-10" db="EMBL/GenBank/DDBJ databases">
        <authorList>
            <person name="de Groot N.N."/>
        </authorList>
    </citation>
    <scope>NUCLEOTIDE SEQUENCE [LARGE SCALE GENOMIC DNA]</scope>
    <source>
        <strain evidence="1 2">HLD2</strain>
    </source>
</reference>
<dbReference type="STRING" id="415747.SAMN03097708_01944"/>
<protein>
    <submittedName>
        <fullName evidence="1">Uncharacterized protein</fullName>
    </submittedName>
</protein>
<organism evidence="1 2">
    <name type="scientific">Thiohalomonas denitrificans</name>
    <dbReference type="NCBI Taxonomy" id="415747"/>
    <lineage>
        <taxon>Bacteria</taxon>
        <taxon>Pseudomonadati</taxon>
        <taxon>Pseudomonadota</taxon>
        <taxon>Gammaproteobacteria</taxon>
        <taxon>Thiohalomonadales</taxon>
        <taxon>Thiohalomonadaceae</taxon>
        <taxon>Thiohalomonas</taxon>
    </lineage>
</organism>
<dbReference type="EMBL" id="FMWD01000005">
    <property type="protein sequence ID" value="SCZ59884.1"/>
    <property type="molecule type" value="Genomic_DNA"/>
</dbReference>
<accession>A0A1G5QDJ6</accession>